<feature type="chain" id="PRO_5026164521" evidence="1">
    <location>
        <begin position="20"/>
        <end position="105"/>
    </location>
</feature>
<reference evidence="2" key="1">
    <citation type="submission" date="2020-03" db="EMBL/GenBank/DDBJ databases">
        <title>A transcriptome and proteome of the tick Rhipicephalus microplus shaped by the genetic composition of its hosts and developmental stage.</title>
        <authorList>
            <person name="Garcia G.R."/>
            <person name="Ribeiro J.M.C."/>
            <person name="Maruyama S.R."/>
            <person name="Gardinasse L.G."/>
            <person name="Nelson K."/>
            <person name="Ferreira B.R."/>
            <person name="Andrade T.G."/>
            <person name="Santos I.K.F.M."/>
        </authorList>
    </citation>
    <scope>NUCLEOTIDE SEQUENCE</scope>
    <source>
        <strain evidence="2">NSGR</strain>
        <tissue evidence="2">Salivary glands</tissue>
    </source>
</reference>
<dbReference type="AlphaFoldDB" id="A0A6G5A8F9"/>
<organism evidence="2">
    <name type="scientific">Rhipicephalus microplus</name>
    <name type="common">Cattle tick</name>
    <name type="synonym">Boophilus microplus</name>
    <dbReference type="NCBI Taxonomy" id="6941"/>
    <lineage>
        <taxon>Eukaryota</taxon>
        <taxon>Metazoa</taxon>
        <taxon>Ecdysozoa</taxon>
        <taxon>Arthropoda</taxon>
        <taxon>Chelicerata</taxon>
        <taxon>Arachnida</taxon>
        <taxon>Acari</taxon>
        <taxon>Parasitiformes</taxon>
        <taxon>Ixodida</taxon>
        <taxon>Ixodoidea</taxon>
        <taxon>Ixodidae</taxon>
        <taxon>Rhipicephalinae</taxon>
        <taxon>Rhipicephalus</taxon>
        <taxon>Boophilus</taxon>
    </lineage>
</organism>
<name>A0A6G5A8F9_RHIMP</name>
<dbReference type="EMBL" id="GIKN01004177">
    <property type="protein sequence ID" value="NIE46450.1"/>
    <property type="molecule type" value="Transcribed_RNA"/>
</dbReference>
<evidence type="ECO:0000313" key="2">
    <source>
        <dbReference type="EMBL" id="NIE46450.1"/>
    </source>
</evidence>
<keyword evidence="1" id="KW-0732">Signal</keyword>
<sequence length="105" mass="11453">MKILLLCGMILAGALFAEAATGRELCSLTNQEFKKLLKCMGDHVHPEFQGTVRQVIGGNTDKVHEILKKQCEARVDFGTLLTSVFSENVALSVRSAYAACKPVKN</sequence>
<dbReference type="Gene3D" id="1.10.150.440">
    <property type="match status" value="1"/>
</dbReference>
<feature type="signal peptide" evidence="1">
    <location>
        <begin position="1"/>
        <end position="19"/>
    </location>
</feature>
<protein>
    <submittedName>
        <fullName evidence="2">Putative microplusin</fullName>
    </submittedName>
</protein>
<accession>A0A6G5A8F9</accession>
<proteinExistence type="predicted"/>
<evidence type="ECO:0000256" key="1">
    <source>
        <dbReference type="SAM" id="SignalP"/>
    </source>
</evidence>